<comment type="subcellular location">
    <subcellularLocation>
        <location evidence="8">Cytoplasm</location>
    </subcellularLocation>
</comment>
<keyword evidence="6 8" id="KW-0648">Protein biosynthesis</keyword>
<dbReference type="CDD" id="cd00808">
    <property type="entry name" value="GluRS_core"/>
    <property type="match status" value="1"/>
</dbReference>
<dbReference type="InterPro" id="IPR045462">
    <property type="entry name" value="aa-tRNA-synth_I_cd-bd"/>
</dbReference>
<evidence type="ECO:0000256" key="3">
    <source>
        <dbReference type="ARBA" id="ARBA00022598"/>
    </source>
</evidence>
<dbReference type="Pfam" id="PF19269">
    <property type="entry name" value="Anticodon_2"/>
    <property type="match status" value="1"/>
</dbReference>
<name>A0ABZ1BSF8_9FIRM</name>
<keyword evidence="3 8" id="KW-0436">Ligase</keyword>
<dbReference type="InterPro" id="IPR000924">
    <property type="entry name" value="Glu/Gln-tRNA-synth"/>
</dbReference>
<dbReference type="SUPFAM" id="SSF52374">
    <property type="entry name" value="Nucleotidylyl transferase"/>
    <property type="match status" value="1"/>
</dbReference>
<dbReference type="InterPro" id="IPR020751">
    <property type="entry name" value="aa-tRNA-synth_I_codon-bd_sub2"/>
</dbReference>
<feature type="short sequence motif" description="'KMSKS' region" evidence="8">
    <location>
        <begin position="259"/>
        <end position="263"/>
    </location>
</feature>
<evidence type="ECO:0000313" key="12">
    <source>
        <dbReference type="Proteomes" id="UP001333102"/>
    </source>
</evidence>
<dbReference type="Gene3D" id="1.10.10.350">
    <property type="match status" value="1"/>
</dbReference>
<evidence type="ECO:0000256" key="7">
    <source>
        <dbReference type="ARBA" id="ARBA00023146"/>
    </source>
</evidence>
<dbReference type="HAMAP" id="MF_00022">
    <property type="entry name" value="Glu_tRNA_synth_type1"/>
    <property type="match status" value="1"/>
</dbReference>
<keyword evidence="12" id="KW-1185">Reference proteome</keyword>
<keyword evidence="8" id="KW-0862">Zinc</keyword>
<dbReference type="Proteomes" id="UP001333102">
    <property type="component" value="Chromosome"/>
</dbReference>
<dbReference type="InterPro" id="IPR033910">
    <property type="entry name" value="GluRS_core"/>
</dbReference>
<dbReference type="InterPro" id="IPR008925">
    <property type="entry name" value="aa_tRNA-synth_I_cd-bd_sf"/>
</dbReference>
<evidence type="ECO:0000259" key="9">
    <source>
        <dbReference type="Pfam" id="PF00749"/>
    </source>
</evidence>
<dbReference type="RefSeq" id="WP_324669824.1">
    <property type="nucleotide sequence ID" value="NZ_CP141614.1"/>
</dbReference>
<protein>
    <recommendedName>
        <fullName evidence="8">Glutamate--tRNA ligase</fullName>
        <ecNumber evidence="8">6.1.1.17</ecNumber>
    </recommendedName>
    <alternativeName>
        <fullName evidence="8">Glutamyl-tRNA synthetase</fullName>
        <shortName evidence="8">GluRS</shortName>
    </alternativeName>
</protein>
<keyword evidence="2 8" id="KW-0963">Cytoplasm</keyword>
<evidence type="ECO:0000256" key="5">
    <source>
        <dbReference type="ARBA" id="ARBA00022840"/>
    </source>
</evidence>
<feature type="binding site" evidence="8">
    <location>
        <position position="115"/>
    </location>
    <ligand>
        <name>Zn(2+)</name>
        <dbReference type="ChEBI" id="CHEBI:29105"/>
    </ligand>
</feature>
<keyword evidence="7 8" id="KW-0030">Aminoacyl-tRNA synthetase</keyword>
<evidence type="ECO:0000256" key="1">
    <source>
        <dbReference type="ARBA" id="ARBA00007894"/>
    </source>
</evidence>
<accession>A0ABZ1BSF8</accession>
<dbReference type="SUPFAM" id="SSF48163">
    <property type="entry name" value="An anticodon-binding domain of class I aminoacyl-tRNA synthetases"/>
    <property type="match status" value="1"/>
</dbReference>
<dbReference type="Pfam" id="PF00749">
    <property type="entry name" value="tRNA-synt_1c"/>
    <property type="match status" value="1"/>
</dbReference>
<sequence>MNPSRAERFDAVRVRYAPSPTGYPHVGGIRTALYNWLFARHHGGKFILRLEDTDRSRSTEESARAMLEGLRWVGLDWDEGPDVGGPYGPYRQTERRELYQRYASRLVEAGRAYPCYCTPEELKARRQEALERGEAPKYDRRCLHLTDAERRRLEAEGRPKALRFRMDDAGETVVQDLVRGEVRFENTLLDDFVIIKSDGLPTYNFAVVVDDLEMRITHVIRGDEHLSNTPRQVQVYRALGAEPPAFAHLSILLAPDRSKLSKRHGAQSVDAFRERGYLPEAIVNYLALLGWGYDAEQQIFTVEELIDKFSLARVSKNPAIFDIQKLEWMNGYYLRRLSLEELAARARPFLERAGLTALIEREAEMGERRLMRALELSQSRLRTLADVSEWVRYYFEETVDYDERAARKHLLRAGVPELLERIAGGLEGIEPFDESTLEAYFTALRDETGLKMGDVLQPVRVAVTGKDVSPGMFEVLALVGKGAAARRLRQAAAWARERLASVSAG</sequence>
<evidence type="ECO:0000259" key="10">
    <source>
        <dbReference type="Pfam" id="PF19269"/>
    </source>
</evidence>
<dbReference type="EC" id="6.1.1.17" evidence="8"/>
<dbReference type="Gene3D" id="3.40.50.620">
    <property type="entry name" value="HUPs"/>
    <property type="match status" value="1"/>
</dbReference>
<evidence type="ECO:0000256" key="8">
    <source>
        <dbReference type="HAMAP-Rule" id="MF_00022"/>
    </source>
</evidence>
<feature type="domain" description="Glutamyl/glutaminyl-tRNA synthetase class Ib catalytic" evidence="9">
    <location>
        <begin position="12"/>
        <end position="328"/>
    </location>
</feature>
<keyword evidence="4 8" id="KW-0547">Nucleotide-binding</keyword>
<dbReference type="InterPro" id="IPR001412">
    <property type="entry name" value="aa-tRNA-synth_I_CS"/>
</dbReference>
<organism evidence="11 12">
    <name type="scientific">Geochorda subterranea</name>
    <dbReference type="NCBI Taxonomy" id="3109564"/>
    <lineage>
        <taxon>Bacteria</taxon>
        <taxon>Bacillati</taxon>
        <taxon>Bacillota</taxon>
        <taxon>Limnochordia</taxon>
        <taxon>Limnochordales</taxon>
        <taxon>Geochordaceae</taxon>
        <taxon>Geochorda</taxon>
    </lineage>
</organism>
<comment type="similarity">
    <text evidence="1 8">Belongs to the class-I aminoacyl-tRNA synthetase family. Glutamate--tRNA ligase type 1 subfamily.</text>
</comment>
<dbReference type="NCBIfam" id="TIGR00464">
    <property type="entry name" value="gltX_bact"/>
    <property type="match status" value="1"/>
</dbReference>
<comment type="subunit">
    <text evidence="8">Monomer.</text>
</comment>
<dbReference type="Gene3D" id="1.10.8.70">
    <property type="entry name" value="Glutamate-tRNA synthetase, class I, anticodon-binding domain 1"/>
    <property type="match status" value="1"/>
</dbReference>
<feature type="binding site" evidence="8">
    <location>
        <position position="142"/>
    </location>
    <ligand>
        <name>Zn(2+)</name>
        <dbReference type="ChEBI" id="CHEBI:29105"/>
    </ligand>
</feature>
<proteinExistence type="inferred from homology"/>
<evidence type="ECO:0000256" key="4">
    <source>
        <dbReference type="ARBA" id="ARBA00022741"/>
    </source>
</evidence>
<feature type="binding site" evidence="8">
    <location>
        <position position="262"/>
    </location>
    <ligand>
        <name>ATP</name>
        <dbReference type="ChEBI" id="CHEBI:30616"/>
    </ligand>
</feature>
<evidence type="ECO:0000256" key="2">
    <source>
        <dbReference type="ARBA" id="ARBA00022490"/>
    </source>
</evidence>
<dbReference type="InterPro" id="IPR014729">
    <property type="entry name" value="Rossmann-like_a/b/a_fold"/>
</dbReference>
<comment type="catalytic activity">
    <reaction evidence="8">
        <text>tRNA(Glu) + L-glutamate + ATP = L-glutamyl-tRNA(Glu) + AMP + diphosphate</text>
        <dbReference type="Rhea" id="RHEA:23540"/>
        <dbReference type="Rhea" id="RHEA-COMP:9663"/>
        <dbReference type="Rhea" id="RHEA-COMP:9680"/>
        <dbReference type="ChEBI" id="CHEBI:29985"/>
        <dbReference type="ChEBI" id="CHEBI:30616"/>
        <dbReference type="ChEBI" id="CHEBI:33019"/>
        <dbReference type="ChEBI" id="CHEBI:78442"/>
        <dbReference type="ChEBI" id="CHEBI:78520"/>
        <dbReference type="ChEBI" id="CHEBI:456215"/>
        <dbReference type="EC" id="6.1.1.17"/>
    </reaction>
</comment>
<dbReference type="GO" id="GO:0004818">
    <property type="term" value="F:glutamate-tRNA ligase activity"/>
    <property type="evidence" value="ECO:0007669"/>
    <property type="project" value="UniProtKB-EC"/>
</dbReference>
<comment type="function">
    <text evidence="8">Catalyzes the attachment of glutamate to tRNA(Glu) in a two-step reaction: glutamate is first activated by ATP to form Glu-AMP and then transferred to the acceptor end of tRNA(Glu).</text>
</comment>
<dbReference type="EMBL" id="CP141614">
    <property type="protein sequence ID" value="WRP15421.1"/>
    <property type="molecule type" value="Genomic_DNA"/>
</dbReference>
<feature type="binding site" evidence="8">
    <location>
        <position position="117"/>
    </location>
    <ligand>
        <name>Zn(2+)</name>
        <dbReference type="ChEBI" id="CHEBI:29105"/>
    </ligand>
</feature>
<dbReference type="InterPro" id="IPR020058">
    <property type="entry name" value="Glu/Gln-tRNA-synth_Ib_cat-dom"/>
</dbReference>
<dbReference type="PRINTS" id="PR00987">
    <property type="entry name" value="TRNASYNTHGLU"/>
</dbReference>
<evidence type="ECO:0000256" key="6">
    <source>
        <dbReference type="ARBA" id="ARBA00022917"/>
    </source>
</evidence>
<feature type="domain" description="Aminoacyl-tRNA synthetase class I anticodon-binding" evidence="10">
    <location>
        <begin position="341"/>
        <end position="491"/>
    </location>
</feature>
<dbReference type="InterPro" id="IPR004527">
    <property type="entry name" value="Glu-tRNA-ligase_bac/mito"/>
</dbReference>
<keyword evidence="8" id="KW-0479">Metal-binding</keyword>
<dbReference type="PANTHER" id="PTHR43311">
    <property type="entry name" value="GLUTAMATE--TRNA LIGASE"/>
    <property type="match status" value="1"/>
</dbReference>
<dbReference type="InterPro" id="IPR020752">
    <property type="entry name" value="Glu-tRNA-synth_I_codon-bd_sub1"/>
</dbReference>
<reference evidence="12" key="1">
    <citation type="submission" date="2023-12" db="EMBL/GenBank/DDBJ databases">
        <title>Novel isolates from deep terrestrial aquifers shed light on the physiology and ecology of the class Limnochordia.</title>
        <authorList>
            <person name="Karnachuk O.V."/>
            <person name="Lukina A.P."/>
            <person name="Avakyan M.R."/>
            <person name="Kadnikov V."/>
            <person name="Begmatov S."/>
            <person name="Beletsky A.V."/>
            <person name="Mardanov A.V."/>
            <person name="Ravin N.V."/>
        </authorList>
    </citation>
    <scope>NUCLEOTIDE SEQUENCE [LARGE SCALE GENOMIC DNA]</scope>
    <source>
        <strain evidence="12">LN</strain>
    </source>
</reference>
<dbReference type="InterPro" id="IPR049940">
    <property type="entry name" value="GluQ/Sye"/>
</dbReference>
<keyword evidence="5 8" id="KW-0067">ATP-binding</keyword>
<feature type="short sequence motif" description="'HIGH' region" evidence="8">
    <location>
        <begin position="18"/>
        <end position="28"/>
    </location>
</feature>
<dbReference type="PANTHER" id="PTHR43311:SF2">
    <property type="entry name" value="GLUTAMATE--TRNA LIGASE, MITOCHONDRIAL-RELATED"/>
    <property type="match status" value="1"/>
</dbReference>
<feature type="binding site" evidence="8">
    <location>
        <position position="144"/>
    </location>
    <ligand>
        <name>Zn(2+)</name>
        <dbReference type="ChEBI" id="CHEBI:29105"/>
    </ligand>
</feature>
<evidence type="ECO:0000313" key="11">
    <source>
        <dbReference type="EMBL" id="WRP15421.1"/>
    </source>
</evidence>
<gene>
    <name evidence="8 11" type="primary">gltX</name>
    <name evidence="11" type="ORF">VLY81_04445</name>
</gene>
<dbReference type="PROSITE" id="PS00178">
    <property type="entry name" value="AA_TRNA_LIGASE_I"/>
    <property type="match status" value="1"/>
</dbReference>
<comment type="cofactor">
    <cofactor evidence="8">
        <name>Zn(2+)</name>
        <dbReference type="ChEBI" id="CHEBI:29105"/>
    </cofactor>
    <text evidence="8">Binds 1 zinc ion per subunit.</text>
</comment>